<keyword evidence="4" id="KW-1185">Reference proteome</keyword>
<name>A0A0F7PBB3_9EURY</name>
<dbReference type="EMBL" id="CP008874">
    <property type="protein sequence ID" value="AKH97450.1"/>
    <property type="molecule type" value="Genomic_DNA"/>
</dbReference>
<proteinExistence type="predicted"/>
<evidence type="ECO:0000313" key="1">
    <source>
        <dbReference type="EMBL" id="AKH97450.1"/>
    </source>
</evidence>
<dbReference type="STRING" id="1604004.HLASA_0949"/>
<reference evidence="1 4" key="1">
    <citation type="journal article" date="2015" name="ISME J.">
        <title>Elemental sulfur and acetate can support life of a novel strictly anaerobic haloarchaeon.</title>
        <authorList>
            <person name="Sorokin D.Y."/>
            <person name="Kublanov I.V."/>
            <person name="Gavrilov S.N."/>
            <person name="Rojo D."/>
            <person name="Roman P."/>
            <person name="Golyshin P.N."/>
            <person name="Slepak V.Z."/>
            <person name="Smedile F."/>
            <person name="Ferrer M."/>
            <person name="Messina E."/>
            <person name="La Cono V."/>
            <person name="Yakimov M.M."/>
        </authorList>
    </citation>
    <scope>NUCLEOTIDE SEQUENCE [LARGE SCALE GENOMIC DNA]</scope>
    <source>
        <strain evidence="1 4">HSR2</strain>
    </source>
</reference>
<dbReference type="KEGG" id="hsf:HLASA_0949"/>
<reference evidence="2 3" key="3">
    <citation type="journal article" date="2016" name="Stand. Genomic Sci.">
        <title>Complete genome sequence of 'Halanaeroarchaeum sulfurireducens' M27-SA2, a sulfur-reducing and acetate-oxidizing haloarchaeon from the deep-sea hypersaline anoxic lake Medee.</title>
        <authorList>
            <person name="Messina E."/>
            <person name="Sorokin D.Y."/>
            <person name="Kublanov I.V."/>
            <person name="Toshchakov S."/>
            <person name="Lopatina A."/>
            <person name="Arcadi E."/>
            <person name="Smedile F."/>
            <person name="La Spada G."/>
            <person name="La Cono V."/>
            <person name="Yakimov M.M."/>
        </authorList>
    </citation>
    <scope>NUCLEOTIDE SEQUENCE [LARGE SCALE GENOMIC DNA]</scope>
    <source>
        <strain evidence="2 3">M27-SA2</strain>
    </source>
</reference>
<dbReference type="EMBL" id="CP011564">
    <property type="protein sequence ID" value="ALG81846.1"/>
    <property type="molecule type" value="Genomic_DNA"/>
</dbReference>
<dbReference type="Proteomes" id="UP000069906">
    <property type="component" value="Chromosome"/>
</dbReference>
<accession>A0A0F7PBB3</accession>
<reference evidence="3" key="2">
    <citation type="submission" date="2015-05" db="EMBL/GenBank/DDBJ databases">
        <title>Complete genome sequence of Halanaeroarchaeum sulfurireducens type strain M27-SA2, a sulfate-reducer haloarchaeon from marine anoxic lake Medee.</title>
        <authorList>
            <person name="Messina E."/>
            <person name="Kublanov I.V."/>
            <person name="Toshchakov S."/>
            <person name="Arcadi E."/>
            <person name="La Spada G."/>
            <person name="La Cono V."/>
            <person name="Yakimov M.M."/>
        </authorList>
    </citation>
    <scope>NUCLEOTIDE SEQUENCE [LARGE SCALE GENOMIC DNA]</scope>
    <source>
        <strain evidence="3">M27-SA2</strain>
    </source>
</reference>
<dbReference type="GeneID" id="26010305"/>
<dbReference type="HOGENOM" id="CLU_134819_0_0_2"/>
<protein>
    <submittedName>
        <fullName evidence="1">Uncharacterized protein</fullName>
    </submittedName>
</protein>
<dbReference type="PATRIC" id="fig|1604004.4.peg.1006"/>
<dbReference type="RefSeq" id="WP_050048207.1">
    <property type="nucleotide sequence ID" value="NZ_CP008874.1"/>
</dbReference>
<evidence type="ECO:0000313" key="2">
    <source>
        <dbReference type="EMBL" id="ALG81846.1"/>
    </source>
</evidence>
<dbReference type="KEGG" id="hsu:HLASF_0960"/>
<evidence type="ECO:0000313" key="3">
    <source>
        <dbReference type="Proteomes" id="UP000060390"/>
    </source>
</evidence>
<organism evidence="1 4">
    <name type="scientific">Halanaeroarchaeum sulfurireducens</name>
    <dbReference type="NCBI Taxonomy" id="1604004"/>
    <lineage>
        <taxon>Archaea</taxon>
        <taxon>Methanobacteriati</taxon>
        <taxon>Methanobacteriota</taxon>
        <taxon>Stenosarchaea group</taxon>
        <taxon>Halobacteria</taxon>
        <taxon>Halobacteriales</taxon>
        <taxon>Halobacteriaceae</taxon>
        <taxon>Halanaeroarchaeum</taxon>
    </lineage>
</organism>
<dbReference type="AlphaFoldDB" id="A0A0F7PBB3"/>
<gene>
    <name evidence="2" type="ORF">HLASA_0949</name>
    <name evidence="1" type="ORF">HLASF_0960</name>
</gene>
<dbReference type="Proteomes" id="UP000060390">
    <property type="component" value="Chromosome"/>
</dbReference>
<sequence>MIFLANRANLDTRTLLTRLHNKLQTLATDETSPIEQVWYHTSKGNKIGVRTTMTPAVFLGTSYPVDEAELQVSFDFPADAAYDQYSLQWVESARDLMLGWHQDETHMDLGECHFQIDYDGGTVQRERAEFLDVHPLNVFDRRIDDLVDILDVLEWDEDIPRVSKEDVR</sequence>
<dbReference type="OrthoDB" id="165318at2157"/>
<evidence type="ECO:0000313" key="4">
    <source>
        <dbReference type="Proteomes" id="UP000069906"/>
    </source>
</evidence>